<dbReference type="EMBL" id="JBHUMZ010000025">
    <property type="protein sequence ID" value="MFD2639458.1"/>
    <property type="molecule type" value="Genomic_DNA"/>
</dbReference>
<dbReference type="PRINTS" id="PR00502">
    <property type="entry name" value="NUDIXFAMILY"/>
</dbReference>
<evidence type="ECO:0000259" key="3">
    <source>
        <dbReference type="PROSITE" id="PS51462"/>
    </source>
</evidence>
<dbReference type="InterPro" id="IPR015797">
    <property type="entry name" value="NUDIX_hydrolase-like_dom_sf"/>
</dbReference>
<dbReference type="PROSITE" id="PS51462">
    <property type="entry name" value="NUDIX"/>
    <property type="match status" value="1"/>
</dbReference>
<dbReference type="PANTHER" id="PTHR43046:SF2">
    <property type="entry name" value="8-OXO-DGTP DIPHOSPHATASE-RELATED"/>
    <property type="match status" value="1"/>
</dbReference>
<evidence type="ECO:0000313" key="4">
    <source>
        <dbReference type="EMBL" id="MFD2639458.1"/>
    </source>
</evidence>
<feature type="domain" description="Nudix hydrolase" evidence="3">
    <location>
        <begin position="15"/>
        <end position="149"/>
    </location>
</feature>
<dbReference type="GO" id="GO:0016787">
    <property type="term" value="F:hydrolase activity"/>
    <property type="evidence" value="ECO:0007669"/>
    <property type="project" value="UniProtKB-KW"/>
</dbReference>
<keyword evidence="5" id="KW-1185">Reference proteome</keyword>
<dbReference type="PANTHER" id="PTHR43046">
    <property type="entry name" value="GDP-MANNOSE MANNOSYL HYDROLASE"/>
    <property type="match status" value="1"/>
</dbReference>
<evidence type="ECO:0000256" key="1">
    <source>
        <dbReference type="ARBA" id="ARBA00001946"/>
    </source>
</evidence>
<dbReference type="Proteomes" id="UP001597452">
    <property type="component" value="Unassembled WGS sequence"/>
</dbReference>
<dbReference type="Gene3D" id="3.90.79.10">
    <property type="entry name" value="Nucleoside Triphosphate Pyrophosphohydrolase"/>
    <property type="match status" value="1"/>
</dbReference>
<evidence type="ECO:0000313" key="5">
    <source>
        <dbReference type="Proteomes" id="UP001597452"/>
    </source>
</evidence>
<dbReference type="RefSeq" id="WP_054754503.1">
    <property type="nucleotide sequence ID" value="NZ_JBHUMZ010000025.1"/>
</dbReference>
<reference evidence="5" key="1">
    <citation type="journal article" date="2019" name="Int. J. Syst. Evol. Microbiol.">
        <title>The Global Catalogue of Microorganisms (GCM) 10K type strain sequencing project: providing services to taxonomists for standard genome sequencing and annotation.</title>
        <authorList>
            <consortium name="The Broad Institute Genomics Platform"/>
            <consortium name="The Broad Institute Genome Sequencing Center for Infectious Disease"/>
            <person name="Wu L."/>
            <person name="Ma J."/>
        </authorList>
    </citation>
    <scope>NUCLEOTIDE SEQUENCE [LARGE SCALE GENOMIC DNA]</scope>
    <source>
        <strain evidence="5">TISTR 1571</strain>
    </source>
</reference>
<comment type="cofactor">
    <cofactor evidence="1">
        <name>Mg(2+)</name>
        <dbReference type="ChEBI" id="CHEBI:18420"/>
    </cofactor>
</comment>
<dbReference type="InterPro" id="IPR020476">
    <property type="entry name" value="Nudix_hydrolase"/>
</dbReference>
<keyword evidence="2 4" id="KW-0378">Hydrolase</keyword>
<dbReference type="Pfam" id="PF00293">
    <property type="entry name" value="NUDIX"/>
    <property type="match status" value="1"/>
</dbReference>
<protein>
    <submittedName>
        <fullName evidence="4">NUDIX hydrolase</fullName>
    </submittedName>
</protein>
<dbReference type="InterPro" id="IPR000086">
    <property type="entry name" value="NUDIX_hydrolase_dom"/>
</dbReference>
<dbReference type="SUPFAM" id="SSF55811">
    <property type="entry name" value="Nudix"/>
    <property type="match status" value="1"/>
</dbReference>
<gene>
    <name evidence="4" type="ORF">ACFSW4_11310</name>
</gene>
<proteinExistence type="predicted"/>
<evidence type="ECO:0000256" key="2">
    <source>
        <dbReference type="ARBA" id="ARBA00022801"/>
    </source>
</evidence>
<dbReference type="CDD" id="cd04677">
    <property type="entry name" value="NUDIX_Hydrolase"/>
    <property type="match status" value="1"/>
</dbReference>
<comment type="caution">
    <text evidence="4">The sequence shown here is derived from an EMBL/GenBank/DDBJ whole genome shotgun (WGS) entry which is preliminary data.</text>
</comment>
<sequence length="153" mass="17336">MGYVEELRKLVGHRPLILVGTVIVIIDQDSRVLLQKRTFPEGIWGLPGGLMELGESTEDVGRREVLEETGLTVGKLHLININSGSRYFTRAQNGDEFYSVTAAYWTKDYKGTLVYDDEESLALKFFSLHELPEQMIGSHREIIEDYQKSLSNG</sequence>
<organism evidence="4 5">
    <name type="scientific">Piscibacillus salipiscarius</name>
    <dbReference type="NCBI Taxonomy" id="299480"/>
    <lineage>
        <taxon>Bacteria</taxon>
        <taxon>Bacillati</taxon>
        <taxon>Bacillota</taxon>
        <taxon>Bacilli</taxon>
        <taxon>Bacillales</taxon>
        <taxon>Bacillaceae</taxon>
        <taxon>Piscibacillus</taxon>
    </lineage>
</organism>
<accession>A0ABW5QBT1</accession>
<name>A0ABW5QBT1_9BACI</name>